<evidence type="ECO:0000256" key="1">
    <source>
        <dbReference type="SAM" id="Phobius"/>
    </source>
</evidence>
<evidence type="ECO:0000313" key="3">
    <source>
        <dbReference type="Proteomes" id="UP000649768"/>
    </source>
</evidence>
<feature type="transmembrane region" description="Helical" evidence="1">
    <location>
        <begin position="85"/>
        <end position="104"/>
    </location>
</feature>
<name>A0ABR9BQQ2_9GAMM</name>
<dbReference type="Proteomes" id="UP000649768">
    <property type="component" value="Unassembled WGS sequence"/>
</dbReference>
<reference evidence="2 3" key="1">
    <citation type="submission" date="2020-09" db="EMBL/GenBank/DDBJ databases">
        <title>Photobacterium sp. CAU 1568 isolated from sand of Sido Beach.</title>
        <authorList>
            <person name="Kim W."/>
        </authorList>
    </citation>
    <scope>NUCLEOTIDE SEQUENCE [LARGE SCALE GENOMIC DNA]</scope>
    <source>
        <strain evidence="2 3">CAU 1568</strain>
    </source>
</reference>
<keyword evidence="1" id="KW-0472">Membrane</keyword>
<protein>
    <recommendedName>
        <fullName evidence="4">EamA domain-containing protein</fullName>
    </recommendedName>
</protein>
<evidence type="ECO:0000313" key="2">
    <source>
        <dbReference type="EMBL" id="MBD8514892.1"/>
    </source>
</evidence>
<feature type="transmembrane region" description="Helical" evidence="1">
    <location>
        <begin position="141"/>
        <end position="162"/>
    </location>
</feature>
<feature type="transmembrane region" description="Helical" evidence="1">
    <location>
        <begin position="110"/>
        <end position="129"/>
    </location>
</feature>
<keyword evidence="1" id="KW-0812">Transmembrane</keyword>
<keyword evidence="1" id="KW-1133">Transmembrane helix</keyword>
<comment type="caution">
    <text evidence="2">The sequence shown here is derived from an EMBL/GenBank/DDBJ whole genome shotgun (WGS) entry which is preliminary data.</text>
</comment>
<evidence type="ECO:0008006" key="4">
    <source>
        <dbReference type="Google" id="ProtNLM"/>
    </source>
</evidence>
<keyword evidence="3" id="KW-1185">Reference proteome</keyword>
<sequence length="224" mass="24047">MNMTYTTLLVSALLGAQMILTLVLTKGEICPGQRGRVHKMLPVLLLGWLIACINQPVALLPLLGVGLFTFQVKTGKTRDQGPLKLLYASCAMAVLSWLMTLSSLSWSEKAQSLIAVVMFGAALAHLLLTQSRTRLQAFHRVLPAAGLVSAMLSVLLFSGQLYYSVPQAQVESQLLAICAALLLLIAAQVIWVGHIVLAKPVKVWQLSGVLLLLSASAGCQLSVF</sequence>
<accession>A0ABR9BQQ2</accession>
<proteinExistence type="predicted"/>
<gene>
    <name evidence="2" type="ORF">IFO68_19635</name>
</gene>
<feature type="transmembrane region" description="Helical" evidence="1">
    <location>
        <begin position="174"/>
        <end position="196"/>
    </location>
</feature>
<dbReference type="EMBL" id="JACYTP010000017">
    <property type="protein sequence ID" value="MBD8514892.1"/>
    <property type="molecule type" value="Genomic_DNA"/>
</dbReference>
<organism evidence="2 3">
    <name type="scientific">Photobacterium arenosum</name>
    <dbReference type="NCBI Taxonomy" id="2774143"/>
    <lineage>
        <taxon>Bacteria</taxon>
        <taxon>Pseudomonadati</taxon>
        <taxon>Pseudomonadota</taxon>
        <taxon>Gammaproteobacteria</taxon>
        <taxon>Vibrionales</taxon>
        <taxon>Vibrionaceae</taxon>
        <taxon>Photobacterium</taxon>
    </lineage>
</organism>
<feature type="transmembrane region" description="Helical" evidence="1">
    <location>
        <begin position="43"/>
        <end position="65"/>
    </location>
</feature>